<proteinExistence type="predicted"/>
<feature type="region of interest" description="Disordered" evidence="1">
    <location>
        <begin position="129"/>
        <end position="154"/>
    </location>
</feature>
<feature type="transmembrane region" description="Helical" evidence="2">
    <location>
        <begin position="104"/>
        <end position="126"/>
    </location>
</feature>
<feature type="region of interest" description="Disordered" evidence="1">
    <location>
        <begin position="43"/>
        <end position="78"/>
    </location>
</feature>
<feature type="compositionally biased region" description="Basic and acidic residues" evidence="1">
    <location>
        <begin position="129"/>
        <end position="146"/>
    </location>
</feature>
<keyword evidence="2" id="KW-0812">Transmembrane</keyword>
<dbReference type="EMBL" id="BAAAVV010000001">
    <property type="protein sequence ID" value="GAA3153884.1"/>
    <property type="molecule type" value="Genomic_DNA"/>
</dbReference>
<evidence type="ECO:0000313" key="4">
    <source>
        <dbReference type="Proteomes" id="UP001499924"/>
    </source>
</evidence>
<evidence type="ECO:0000256" key="1">
    <source>
        <dbReference type="SAM" id="MobiDB-lite"/>
    </source>
</evidence>
<gene>
    <name evidence="3" type="ORF">GCM10010531_01130</name>
</gene>
<organism evidence="3 4">
    <name type="scientific">Blastococcus jejuensis</name>
    <dbReference type="NCBI Taxonomy" id="351224"/>
    <lineage>
        <taxon>Bacteria</taxon>
        <taxon>Bacillati</taxon>
        <taxon>Actinomycetota</taxon>
        <taxon>Actinomycetes</taxon>
        <taxon>Geodermatophilales</taxon>
        <taxon>Geodermatophilaceae</taxon>
        <taxon>Blastococcus</taxon>
    </lineage>
</organism>
<keyword evidence="2" id="KW-0472">Membrane</keyword>
<dbReference type="RefSeq" id="WP_344686533.1">
    <property type="nucleotide sequence ID" value="NZ_BAAAVV010000001.1"/>
</dbReference>
<name>A0ABP6NNP1_9ACTN</name>
<keyword evidence="4" id="KW-1185">Reference proteome</keyword>
<reference evidence="4" key="1">
    <citation type="journal article" date="2019" name="Int. J. Syst. Evol. Microbiol.">
        <title>The Global Catalogue of Microorganisms (GCM) 10K type strain sequencing project: providing services to taxonomists for standard genome sequencing and annotation.</title>
        <authorList>
            <consortium name="The Broad Institute Genomics Platform"/>
            <consortium name="The Broad Institute Genome Sequencing Center for Infectious Disease"/>
            <person name="Wu L."/>
            <person name="Ma J."/>
        </authorList>
    </citation>
    <scope>NUCLEOTIDE SEQUENCE [LARGE SCALE GENOMIC DNA]</scope>
    <source>
        <strain evidence="4">JCM 15614</strain>
    </source>
</reference>
<keyword evidence="2" id="KW-1133">Transmembrane helix</keyword>
<comment type="caution">
    <text evidence="3">The sequence shown here is derived from an EMBL/GenBank/DDBJ whole genome shotgun (WGS) entry which is preliminary data.</text>
</comment>
<feature type="transmembrane region" description="Helical" evidence="2">
    <location>
        <begin position="12"/>
        <end position="36"/>
    </location>
</feature>
<evidence type="ECO:0000313" key="3">
    <source>
        <dbReference type="EMBL" id="GAA3153884.1"/>
    </source>
</evidence>
<protein>
    <submittedName>
        <fullName evidence="3">Uncharacterized protein</fullName>
    </submittedName>
</protein>
<sequence>MDIGAARAAVEPWIALGVLLGIAGLLLTGLVALLVARRRTAPRGAAPAQRWPDDDLPGFLATPPGSAPPGFAQRPAGDTAVPLAVPAPRATAPSRPAPPSARSLALGAAALLLVATVVVAAVAAAVPRERHGPDRDGRADRGDAHRPGPAGAATEARLTFEGVVLEERAVGVTVTYPELVLQGGVASLTLPTWNCLASEAPDDPVAEGCAAGRTEYAELGAPGLAVTRTGDGLRLRGEFATATRPTSGADEPTGRAYDLVVTVTSDGRARPGRWTPANGELELGGRQAASVEGELRLGR</sequence>
<dbReference type="Proteomes" id="UP001499924">
    <property type="component" value="Unassembled WGS sequence"/>
</dbReference>
<evidence type="ECO:0000256" key="2">
    <source>
        <dbReference type="SAM" id="Phobius"/>
    </source>
</evidence>
<accession>A0ABP6NNP1</accession>